<dbReference type="GO" id="GO:1990904">
    <property type="term" value="C:ribonucleoprotein complex"/>
    <property type="evidence" value="ECO:0007669"/>
    <property type="project" value="UniProtKB-KW"/>
</dbReference>
<comment type="similarity">
    <text evidence="1">Belongs to the eukaryotic ribosomal protein eL8 family.</text>
</comment>
<dbReference type="PRINTS" id="PR00881">
    <property type="entry name" value="L7ARS6FAMILY"/>
</dbReference>
<evidence type="ECO:0000259" key="4">
    <source>
        <dbReference type="Pfam" id="PF01248"/>
    </source>
</evidence>
<dbReference type="InterPro" id="IPR004038">
    <property type="entry name" value="Ribosomal_eL8/eL30/eS12/Gad45"/>
</dbReference>
<evidence type="ECO:0000256" key="1">
    <source>
        <dbReference type="ARBA" id="ARBA00007337"/>
    </source>
</evidence>
<evidence type="ECO:0000313" key="6">
    <source>
        <dbReference type="Proteomes" id="UP001259832"/>
    </source>
</evidence>
<reference evidence="5" key="1">
    <citation type="submission" date="2023-08" db="EMBL/GenBank/DDBJ databases">
        <title>Reference Genome Resource for the Citrus Pathogen Phytophthora citrophthora.</title>
        <authorList>
            <person name="Moller H."/>
            <person name="Coetzee B."/>
            <person name="Rose L.J."/>
            <person name="Van Niekerk J.M."/>
        </authorList>
    </citation>
    <scope>NUCLEOTIDE SEQUENCE</scope>
    <source>
        <strain evidence="5">STE-U-9442</strain>
    </source>
</reference>
<dbReference type="PANTHER" id="PTHR23105">
    <property type="entry name" value="RIBOSOMAL PROTEIN L7AE FAMILY MEMBER"/>
    <property type="match status" value="1"/>
</dbReference>
<dbReference type="GO" id="GO:0003723">
    <property type="term" value="F:RNA binding"/>
    <property type="evidence" value="ECO:0007669"/>
    <property type="project" value="InterPro"/>
</dbReference>
<dbReference type="Pfam" id="PF01248">
    <property type="entry name" value="Ribosomal_L7Ae"/>
    <property type="match status" value="1"/>
</dbReference>
<keyword evidence="3" id="KW-0812">Transmembrane</keyword>
<dbReference type="InterPro" id="IPR018492">
    <property type="entry name" value="Ribosomal_eL8/Nhp2"/>
</dbReference>
<dbReference type="InterPro" id="IPR029064">
    <property type="entry name" value="Ribosomal_eL30-like_sf"/>
</dbReference>
<evidence type="ECO:0000313" key="5">
    <source>
        <dbReference type="EMBL" id="KAK1930178.1"/>
    </source>
</evidence>
<keyword evidence="2 5" id="KW-0687">Ribonucleoprotein</keyword>
<organism evidence="5 6">
    <name type="scientific">Phytophthora citrophthora</name>
    <dbReference type="NCBI Taxonomy" id="4793"/>
    <lineage>
        <taxon>Eukaryota</taxon>
        <taxon>Sar</taxon>
        <taxon>Stramenopiles</taxon>
        <taxon>Oomycota</taxon>
        <taxon>Peronosporomycetes</taxon>
        <taxon>Peronosporales</taxon>
        <taxon>Peronosporaceae</taxon>
        <taxon>Phytophthora</taxon>
    </lineage>
</organism>
<dbReference type="Proteomes" id="UP001259832">
    <property type="component" value="Unassembled WGS sequence"/>
</dbReference>
<name>A0AAD9G240_9STRA</name>
<keyword evidence="3" id="KW-1133">Transmembrane helix</keyword>
<evidence type="ECO:0000256" key="2">
    <source>
        <dbReference type="ARBA" id="ARBA00023274"/>
    </source>
</evidence>
<feature type="domain" description="Ribosomal protein eL8/eL30/eS12/Gadd45" evidence="4">
    <location>
        <begin position="36"/>
        <end position="100"/>
    </location>
</feature>
<dbReference type="InterPro" id="IPR050257">
    <property type="entry name" value="eL8/uL1-like"/>
</dbReference>
<dbReference type="EMBL" id="JASMQC010000041">
    <property type="protein sequence ID" value="KAK1930178.1"/>
    <property type="molecule type" value="Genomic_DNA"/>
</dbReference>
<dbReference type="Gene3D" id="3.30.1330.30">
    <property type="match status" value="1"/>
</dbReference>
<keyword evidence="6" id="KW-1185">Reference proteome</keyword>
<dbReference type="SUPFAM" id="SSF55315">
    <property type="entry name" value="L30e-like"/>
    <property type="match status" value="1"/>
</dbReference>
<dbReference type="AlphaFoldDB" id="A0AAD9G240"/>
<gene>
    <name evidence="5" type="ORF">P3T76_014411</name>
</gene>
<feature type="transmembrane region" description="Helical" evidence="3">
    <location>
        <begin position="101"/>
        <end position="122"/>
    </location>
</feature>
<keyword evidence="3" id="KW-0472">Membrane</keyword>
<sequence>MSDTEGSKKSSNYEERVKHVSVIAKPLATKKQTKHAYKVVKKATKVKGIKRGVKEVVKGIRKGEKGVCIIAGDISPVDVISHIPVLCEENDIPYIFTPSKVLYCFYIIFFYNFILIILLLHFQVDLGASALSKRPTSCILITPNKAGFNAQDVYDKLLEEVKEVQPTY</sequence>
<comment type="caution">
    <text evidence="5">The sequence shown here is derived from an EMBL/GenBank/DDBJ whole genome shotgun (WGS) entry which is preliminary data.</text>
</comment>
<proteinExistence type="inferred from homology"/>
<protein>
    <submittedName>
        <fullName evidence="5">H/ACA ribonucleoprotein complex subunit NHP2</fullName>
    </submittedName>
</protein>
<accession>A0AAD9G240</accession>
<evidence type="ECO:0000256" key="3">
    <source>
        <dbReference type="SAM" id="Phobius"/>
    </source>
</evidence>